<dbReference type="STRING" id="360107.CHAB381_1160"/>
<evidence type="ECO:0000313" key="1">
    <source>
        <dbReference type="EMBL" id="ABS51842.1"/>
    </source>
</evidence>
<keyword evidence="1" id="KW-0808">Transferase</keyword>
<dbReference type="Proteomes" id="UP000002407">
    <property type="component" value="Chromosome"/>
</dbReference>
<dbReference type="KEGG" id="cha:CHAB381_1160"/>
<dbReference type="GO" id="GO:0016740">
    <property type="term" value="F:transferase activity"/>
    <property type="evidence" value="ECO:0007669"/>
    <property type="project" value="UniProtKB-KW"/>
</dbReference>
<gene>
    <name evidence="1" type="ordered locus">CHAB381_1160</name>
</gene>
<protein>
    <submittedName>
        <fullName evidence="1">Putative formate C-acetyltransferase</fullName>
    </submittedName>
</protein>
<dbReference type="RefSeq" id="WP_012109015.1">
    <property type="nucleotide sequence ID" value="NC_009714.1"/>
</dbReference>
<accession>A7I2H4</accession>
<proteinExistence type="predicted"/>
<dbReference type="AlphaFoldDB" id="A7I2H4"/>
<reference evidence="2" key="1">
    <citation type="submission" date="2007-07" db="EMBL/GenBank/DDBJ databases">
        <title>Complete genome sequence of Campylobacter hominis ATCC BAA-381, a commensal isolated from the human gastrointestinal tract.</title>
        <authorList>
            <person name="Fouts D.E."/>
            <person name="Mongodin E.F."/>
            <person name="Puiu D."/>
            <person name="Sebastian Y."/>
            <person name="Miller W.G."/>
            <person name="Mandrell R.E."/>
            <person name="Nelson K.E."/>
        </authorList>
    </citation>
    <scope>NUCLEOTIDE SEQUENCE [LARGE SCALE GENOMIC DNA]</scope>
    <source>
        <strain evidence="2">ATCC BAA-381 / LMG 19568 / NCTC 13146 / CH001A</strain>
    </source>
</reference>
<keyword evidence="2" id="KW-1185">Reference proteome</keyword>
<name>A7I2H4_CAMHC</name>
<sequence>MLGKHDKIVDKICDWYSSILDEVLSAKDINTIEKAEKELKNIKYAKAFFIFSGATLFIFDSVNNIVEYKNLPVDTTGSSIDDGNNKLYPDNVFEFRQVKDKYHSNLRNKVI</sequence>
<organism evidence="1 2">
    <name type="scientific">Campylobacter hominis (strain ATCC BAA-381 / DSM 21671 / CCUG 45161 / LMG 19568 / NCTC 13146 / CH001A)</name>
    <dbReference type="NCBI Taxonomy" id="360107"/>
    <lineage>
        <taxon>Bacteria</taxon>
        <taxon>Pseudomonadati</taxon>
        <taxon>Campylobacterota</taxon>
        <taxon>Epsilonproteobacteria</taxon>
        <taxon>Campylobacterales</taxon>
        <taxon>Campylobacteraceae</taxon>
        <taxon>Campylobacter</taxon>
    </lineage>
</organism>
<evidence type="ECO:0000313" key="2">
    <source>
        <dbReference type="Proteomes" id="UP000002407"/>
    </source>
</evidence>
<dbReference type="EMBL" id="CP000776">
    <property type="protein sequence ID" value="ABS51842.1"/>
    <property type="molecule type" value="Genomic_DNA"/>
</dbReference>
<dbReference type="HOGENOM" id="CLU_2153688_0_0_7"/>